<organism evidence="2">
    <name type="scientific">hydrothermal vent metagenome</name>
    <dbReference type="NCBI Taxonomy" id="652676"/>
    <lineage>
        <taxon>unclassified sequences</taxon>
        <taxon>metagenomes</taxon>
        <taxon>ecological metagenomes</taxon>
    </lineage>
</organism>
<dbReference type="EMBL" id="UOEN01000370">
    <property type="protein sequence ID" value="VAW17361.1"/>
    <property type="molecule type" value="Genomic_DNA"/>
</dbReference>
<proteinExistence type="predicted"/>
<evidence type="ECO:0000256" key="1">
    <source>
        <dbReference type="SAM" id="MobiDB-lite"/>
    </source>
</evidence>
<accession>A0A3B0TFE7</accession>
<protein>
    <submittedName>
        <fullName evidence="2">Uncharacterized protein</fullName>
    </submittedName>
</protein>
<reference evidence="2" key="1">
    <citation type="submission" date="2018-06" db="EMBL/GenBank/DDBJ databases">
        <authorList>
            <person name="Zhirakovskaya E."/>
        </authorList>
    </citation>
    <scope>NUCLEOTIDE SEQUENCE</scope>
</reference>
<gene>
    <name evidence="2" type="ORF">MNBD_BACTEROID05-241</name>
</gene>
<dbReference type="AlphaFoldDB" id="A0A3B0TFE7"/>
<name>A0A3B0TFE7_9ZZZZ</name>
<evidence type="ECO:0000313" key="2">
    <source>
        <dbReference type="EMBL" id="VAW17361.1"/>
    </source>
</evidence>
<feature type="region of interest" description="Disordered" evidence="1">
    <location>
        <begin position="114"/>
        <end position="134"/>
    </location>
</feature>
<sequence>MRLRALFVALALPVLLFLSGMANAGTLLLSVDRPNNDGKVAFVIDRGSGSLFIVANMSDAFSGAYKTSESDIGDSLSVAFDQMVVLGRDALISPGSMYSGNSFSTNGVRGLGDHRSSLTAPSSNVSDENGGSGGGVHSGLSIAMVTAPVEGILSG</sequence>